<evidence type="ECO:0000256" key="2">
    <source>
        <dbReference type="ARBA" id="ARBA00023065"/>
    </source>
</evidence>
<dbReference type="GO" id="GO:0006874">
    <property type="term" value="P:intracellular calcium ion homeostasis"/>
    <property type="evidence" value="ECO:0007669"/>
    <property type="project" value="TreeGrafter"/>
</dbReference>
<feature type="transmembrane region" description="Helical" evidence="3">
    <location>
        <begin position="223"/>
        <end position="242"/>
    </location>
</feature>
<dbReference type="GO" id="GO:0015369">
    <property type="term" value="F:calcium:proton antiporter activity"/>
    <property type="evidence" value="ECO:0007669"/>
    <property type="project" value="TreeGrafter"/>
</dbReference>
<dbReference type="GO" id="GO:0005509">
    <property type="term" value="F:calcium ion binding"/>
    <property type="evidence" value="ECO:0007669"/>
    <property type="project" value="InterPro"/>
</dbReference>
<comment type="caution">
    <text evidence="6">The sequence shown here is derived from an EMBL/GenBank/DDBJ whole genome shotgun (WGS) entry which is preliminary data.</text>
</comment>
<dbReference type="AlphaFoldDB" id="A0AAP0KKL7"/>
<keyword evidence="3" id="KW-0812">Transmembrane</keyword>
<dbReference type="InterPro" id="IPR002048">
    <property type="entry name" value="EF_hand_dom"/>
</dbReference>
<feature type="domain" description="EF-hand" evidence="5">
    <location>
        <begin position="257"/>
        <end position="292"/>
    </location>
</feature>
<evidence type="ECO:0000313" key="6">
    <source>
        <dbReference type="EMBL" id="KAK9152955.1"/>
    </source>
</evidence>
<evidence type="ECO:0000256" key="3">
    <source>
        <dbReference type="SAM" id="Phobius"/>
    </source>
</evidence>
<keyword evidence="3" id="KW-0472">Membrane</keyword>
<dbReference type="PANTHER" id="PTHR31503">
    <property type="entry name" value="VACUOLAR CALCIUM ION TRANSPORTER"/>
    <property type="match status" value="1"/>
</dbReference>
<dbReference type="Proteomes" id="UP001417504">
    <property type="component" value="Unassembled WGS sequence"/>
</dbReference>
<keyword evidence="2" id="KW-0406">Ion transport</keyword>
<keyword evidence="7" id="KW-1185">Reference proteome</keyword>
<evidence type="ECO:0000256" key="4">
    <source>
        <dbReference type="SAM" id="SignalP"/>
    </source>
</evidence>
<keyword evidence="3" id="KW-1133">Transmembrane helix</keyword>
<dbReference type="PROSITE" id="PS50222">
    <property type="entry name" value="EF_HAND_2"/>
    <property type="match status" value="1"/>
</dbReference>
<dbReference type="InterPro" id="IPR004713">
    <property type="entry name" value="CaH_exchang"/>
</dbReference>
<keyword evidence="1" id="KW-0050">Antiport</keyword>
<evidence type="ECO:0000313" key="7">
    <source>
        <dbReference type="Proteomes" id="UP001417504"/>
    </source>
</evidence>
<accession>A0AAP0KKL7</accession>
<feature type="transmembrane region" description="Helical" evidence="3">
    <location>
        <begin position="59"/>
        <end position="82"/>
    </location>
</feature>
<keyword evidence="4" id="KW-0732">Signal</keyword>
<feature type="signal peptide" evidence="4">
    <location>
        <begin position="1"/>
        <end position="22"/>
    </location>
</feature>
<dbReference type="EMBL" id="JBBNAE010000001">
    <property type="protein sequence ID" value="KAK9152955.1"/>
    <property type="molecule type" value="Genomic_DNA"/>
</dbReference>
<dbReference type="PANTHER" id="PTHR31503:SF36">
    <property type="entry name" value="SODIUM_CALCIUM EXCHANGER MEMBRANE REGION DOMAIN-CONTAINING PROTEIN"/>
    <property type="match status" value="1"/>
</dbReference>
<gene>
    <name evidence="6" type="ORF">Sjap_000435</name>
</gene>
<protein>
    <recommendedName>
        <fullName evidence="5">EF-hand domain-containing protein</fullName>
    </recommendedName>
</protein>
<sequence length="492" mass="54797">MVSESPLKPFFVLIFISLLARSANDLSEEDSSSAEEHGSALSLYYLMEVPISMESCERMYEAIACSSSVLGSFWLVLLYAYLASVGARWFSKGIETLLGVFGFRHRYVHLVEATLDAVLGLVTGLSESEEMVQNQFLIGFGWFGSNVMLLTFVWGSFIIAGKSDLIGSTTIDNRDTKWFSLRGSGVSTDIWTSYAAMIMTMSFIPIIIIQVSQIFFSSSWRRLADLLSIFIAVALLLFNCLYQELMIKIQIGDVDLDRDAAAQKVLADFDTSGDAYVNEDEFIEGISKWLCQVKNYGCPVHPYGSCTLKLIDNFHMKIKEEYHLLGDPSNDAIEGIENPVWAFLKAISLLFLGTSIASTFFGSLVDAVNNFSAATNLPSSFVFFVALPLATNASEALSQCIFMNQKKKRTASLVFTEIYGAVTMNNIFRIFVFLILVYARNLSWDFSSEACQVFEEEESPILDSWHSIVLVAVKINGNLSFLENCMLPYGIS</sequence>
<feature type="transmembrane region" description="Helical" evidence="3">
    <location>
        <begin position="137"/>
        <end position="160"/>
    </location>
</feature>
<proteinExistence type="predicted"/>
<feature type="transmembrane region" description="Helical" evidence="3">
    <location>
        <begin position="418"/>
        <end position="439"/>
    </location>
</feature>
<dbReference type="GO" id="GO:0016020">
    <property type="term" value="C:membrane"/>
    <property type="evidence" value="ECO:0007669"/>
    <property type="project" value="InterPro"/>
</dbReference>
<feature type="transmembrane region" description="Helical" evidence="3">
    <location>
        <begin position="346"/>
        <end position="365"/>
    </location>
</feature>
<keyword evidence="1" id="KW-0813">Transport</keyword>
<feature type="chain" id="PRO_5043014215" description="EF-hand domain-containing protein" evidence="4">
    <location>
        <begin position="23"/>
        <end position="492"/>
    </location>
</feature>
<organism evidence="6 7">
    <name type="scientific">Stephania japonica</name>
    <dbReference type="NCBI Taxonomy" id="461633"/>
    <lineage>
        <taxon>Eukaryota</taxon>
        <taxon>Viridiplantae</taxon>
        <taxon>Streptophyta</taxon>
        <taxon>Embryophyta</taxon>
        <taxon>Tracheophyta</taxon>
        <taxon>Spermatophyta</taxon>
        <taxon>Magnoliopsida</taxon>
        <taxon>Ranunculales</taxon>
        <taxon>Menispermaceae</taxon>
        <taxon>Menispermoideae</taxon>
        <taxon>Cissampelideae</taxon>
        <taxon>Stephania</taxon>
    </lineage>
</organism>
<feature type="transmembrane region" description="Helical" evidence="3">
    <location>
        <begin position="377"/>
        <end position="397"/>
    </location>
</feature>
<reference evidence="6 7" key="1">
    <citation type="submission" date="2024-01" db="EMBL/GenBank/DDBJ databases">
        <title>Genome assemblies of Stephania.</title>
        <authorList>
            <person name="Yang L."/>
        </authorList>
    </citation>
    <scope>NUCLEOTIDE SEQUENCE [LARGE SCALE GENOMIC DNA]</scope>
    <source>
        <strain evidence="6">QJT</strain>
        <tissue evidence="6">Leaf</tissue>
    </source>
</reference>
<name>A0AAP0KKL7_9MAGN</name>
<feature type="transmembrane region" description="Helical" evidence="3">
    <location>
        <begin position="191"/>
        <end position="211"/>
    </location>
</feature>
<evidence type="ECO:0000256" key="1">
    <source>
        <dbReference type="ARBA" id="ARBA00022449"/>
    </source>
</evidence>
<evidence type="ECO:0000259" key="5">
    <source>
        <dbReference type="PROSITE" id="PS50222"/>
    </source>
</evidence>